<dbReference type="AlphaFoldDB" id="A0A975CJJ0"/>
<gene>
    <name evidence="2" type="ORF">J1M35_04895</name>
</gene>
<feature type="chain" id="PRO_5037018281" evidence="1">
    <location>
        <begin position="24"/>
        <end position="196"/>
    </location>
</feature>
<dbReference type="KEGG" id="otd:J1M35_04895"/>
<reference evidence="2" key="1">
    <citation type="submission" date="2021-03" db="EMBL/GenBank/DDBJ databases">
        <title>Ottowia sp. 27C isolated from the cloaca of a Giant Asian pond turtle (Heosemys grandis).</title>
        <authorList>
            <person name="Spergser J."/>
            <person name="Busse H.-J."/>
        </authorList>
    </citation>
    <scope>NUCLEOTIDE SEQUENCE</scope>
    <source>
        <strain evidence="2">27C</strain>
    </source>
</reference>
<sequence length="196" mass="20295">MTKKYAYGAFLAAALAVGGQAHGQLKNISATVLQSQTEAATSCTILATEGPTWRGLKGVVVLAEAADAWSDPALSIRLLENNEVMSNDTWTGNYYENGQVKAGLSPAIFSNLLRTPAGPRDAALLVSAPPGWRICATSQEVSSGTVLRRASVSITDVTVGVIALMGAAKNHSVSALKASREVNGQIGALARELAGD</sequence>
<keyword evidence="1" id="KW-0732">Signal</keyword>
<dbReference type="Proteomes" id="UP000663903">
    <property type="component" value="Chromosome"/>
</dbReference>
<accession>A0A975CJJ0</accession>
<organism evidence="2 3">
    <name type="scientific">Ottowia testudinis</name>
    <dbReference type="NCBI Taxonomy" id="2816950"/>
    <lineage>
        <taxon>Bacteria</taxon>
        <taxon>Pseudomonadati</taxon>
        <taxon>Pseudomonadota</taxon>
        <taxon>Betaproteobacteria</taxon>
        <taxon>Burkholderiales</taxon>
        <taxon>Comamonadaceae</taxon>
        <taxon>Ottowia</taxon>
    </lineage>
</organism>
<feature type="signal peptide" evidence="1">
    <location>
        <begin position="1"/>
        <end position="23"/>
    </location>
</feature>
<protein>
    <submittedName>
        <fullName evidence="2">Uncharacterized protein</fullName>
    </submittedName>
</protein>
<evidence type="ECO:0000313" key="2">
    <source>
        <dbReference type="EMBL" id="QTD46241.1"/>
    </source>
</evidence>
<evidence type="ECO:0000256" key="1">
    <source>
        <dbReference type="SAM" id="SignalP"/>
    </source>
</evidence>
<name>A0A975CJJ0_9BURK</name>
<keyword evidence="3" id="KW-1185">Reference proteome</keyword>
<proteinExistence type="predicted"/>
<evidence type="ECO:0000313" key="3">
    <source>
        <dbReference type="Proteomes" id="UP000663903"/>
    </source>
</evidence>
<dbReference type="RefSeq" id="WP_208010140.1">
    <property type="nucleotide sequence ID" value="NZ_CP071796.1"/>
</dbReference>
<dbReference type="EMBL" id="CP071796">
    <property type="protein sequence ID" value="QTD46241.1"/>
    <property type="molecule type" value="Genomic_DNA"/>
</dbReference>